<evidence type="ECO:0000256" key="1">
    <source>
        <dbReference type="ARBA" id="ARBA00009431"/>
    </source>
</evidence>
<keyword evidence="3" id="KW-0645">Protease</keyword>
<comment type="similarity">
    <text evidence="1">Belongs to the peptidase S10 family.</text>
</comment>
<dbReference type="InterPro" id="IPR001563">
    <property type="entry name" value="Peptidase_S10"/>
</dbReference>
<dbReference type="GO" id="GO:0004185">
    <property type="term" value="F:serine-type carboxypeptidase activity"/>
    <property type="evidence" value="ECO:0007669"/>
    <property type="project" value="InterPro"/>
</dbReference>
<accession>A0A438ERX8</accession>
<dbReference type="AlphaFoldDB" id="A0A438ERX8"/>
<keyword evidence="6" id="KW-0732">Signal</keyword>
<dbReference type="PANTHER" id="PTHR11802">
    <property type="entry name" value="SERINE PROTEASE FAMILY S10 SERINE CARBOXYPEPTIDASE"/>
    <property type="match status" value="1"/>
</dbReference>
<dbReference type="Gene3D" id="3.40.50.1820">
    <property type="entry name" value="alpha/beta hydrolase"/>
    <property type="match status" value="1"/>
</dbReference>
<dbReference type="Pfam" id="PF00450">
    <property type="entry name" value="Peptidase_S10"/>
    <property type="match status" value="2"/>
</dbReference>
<dbReference type="PANTHER" id="PTHR11802:SF460">
    <property type="entry name" value="CARBOXYPEPTIDASE"/>
    <property type="match status" value="1"/>
</dbReference>
<keyword evidence="4" id="KW-0378">Hydrolase</keyword>
<evidence type="ECO:0000256" key="4">
    <source>
        <dbReference type="ARBA" id="ARBA00022801"/>
    </source>
</evidence>
<reference evidence="7 8" key="1">
    <citation type="journal article" date="2018" name="PLoS Genet.">
        <title>Population sequencing reveals clonal diversity and ancestral inbreeding in the grapevine cultivar Chardonnay.</title>
        <authorList>
            <person name="Roach M.J."/>
            <person name="Johnson D.L."/>
            <person name="Bohlmann J."/>
            <person name="van Vuuren H.J."/>
            <person name="Jones S.J."/>
            <person name="Pretorius I.S."/>
            <person name="Schmidt S.A."/>
            <person name="Borneman A.R."/>
        </authorList>
    </citation>
    <scope>NUCLEOTIDE SEQUENCE [LARGE SCALE GENOMIC DNA]</scope>
    <source>
        <strain evidence="8">cv. Chardonnay</strain>
        <tissue evidence="7">Leaf</tissue>
    </source>
</reference>
<dbReference type="EMBL" id="QGNW01001197">
    <property type="protein sequence ID" value="RVW50504.1"/>
    <property type="molecule type" value="Genomic_DNA"/>
</dbReference>
<comment type="caution">
    <text evidence="7">The sequence shown here is derived from an EMBL/GenBank/DDBJ whole genome shotgun (WGS) entry which is preliminary data.</text>
</comment>
<evidence type="ECO:0000256" key="2">
    <source>
        <dbReference type="ARBA" id="ARBA00022645"/>
    </source>
</evidence>
<dbReference type="Gene3D" id="6.10.250.940">
    <property type="match status" value="1"/>
</dbReference>
<evidence type="ECO:0000256" key="5">
    <source>
        <dbReference type="ARBA" id="ARBA00023180"/>
    </source>
</evidence>
<dbReference type="Gene3D" id="3.40.50.12670">
    <property type="match status" value="1"/>
</dbReference>
<evidence type="ECO:0000256" key="3">
    <source>
        <dbReference type="ARBA" id="ARBA00022670"/>
    </source>
</evidence>
<dbReference type="PRINTS" id="PR00724">
    <property type="entry name" value="CRBOXYPTASEC"/>
</dbReference>
<proteinExistence type="inferred from homology"/>
<dbReference type="GO" id="GO:0006508">
    <property type="term" value="P:proteolysis"/>
    <property type="evidence" value="ECO:0007669"/>
    <property type="project" value="UniProtKB-KW"/>
</dbReference>
<name>A0A438ERX8_VITVI</name>
<evidence type="ECO:0000256" key="6">
    <source>
        <dbReference type="SAM" id="SignalP"/>
    </source>
</evidence>
<evidence type="ECO:0000313" key="8">
    <source>
        <dbReference type="Proteomes" id="UP000288805"/>
    </source>
</evidence>
<evidence type="ECO:0000313" key="7">
    <source>
        <dbReference type="EMBL" id="RVW50504.1"/>
    </source>
</evidence>
<dbReference type="SUPFAM" id="SSF53474">
    <property type="entry name" value="alpha/beta-Hydrolases"/>
    <property type="match status" value="1"/>
</dbReference>
<protein>
    <submittedName>
        <fullName evidence="7">Serine carboxypeptidase-like 40</fullName>
    </submittedName>
</protein>
<dbReference type="InterPro" id="IPR029058">
    <property type="entry name" value="AB_hydrolase_fold"/>
</dbReference>
<keyword evidence="2 7" id="KW-0121">Carboxypeptidase</keyword>
<organism evidence="7 8">
    <name type="scientific">Vitis vinifera</name>
    <name type="common">Grape</name>
    <dbReference type="NCBI Taxonomy" id="29760"/>
    <lineage>
        <taxon>Eukaryota</taxon>
        <taxon>Viridiplantae</taxon>
        <taxon>Streptophyta</taxon>
        <taxon>Embryophyta</taxon>
        <taxon>Tracheophyta</taxon>
        <taxon>Spermatophyta</taxon>
        <taxon>Magnoliopsida</taxon>
        <taxon>eudicotyledons</taxon>
        <taxon>Gunneridae</taxon>
        <taxon>Pentapetalae</taxon>
        <taxon>rosids</taxon>
        <taxon>Vitales</taxon>
        <taxon>Vitaceae</taxon>
        <taxon>Viteae</taxon>
        <taxon>Vitis</taxon>
    </lineage>
</organism>
<keyword evidence="5" id="KW-0325">Glycoprotein</keyword>
<dbReference type="Proteomes" id="UP000288805">
    <property type="component" value="Unassembled WGS sequence"/>
</dbReference>
<dbReference type="PROSITE" id="PS00560">
    <property type="entry name" value="CARBOXYPEPT_SER_HIS"/>
    <property type="match status" value="1"/>
</dbReference>
<feature type="chain" id="PRO_5019067914" evidence="6">
    <location>
        <begin position="22"/>
        <end position="442"/>
    </location>
</feature>
<dbReference type="InterPro" id="IPR033124">
    <property type="entry name" value="Ser_caboxypep_his_AS"/>
</dbReference>
<gene>
    <name evidence="7" type="primary">SCPL40_8</name>
    <name evidence="7" type="ORF">CK203_086816</name>
</gene>
<sequence length="442" mass="49010">MANIALNIWFSLCCLVGLVQCCGGRGFNPIGKLIREGLSKGRLSDEWTWTSFPLNTTSKFPLDGLKESHKIESLPGQPNGVDFDQFSGYVTVDSLAGRALFYYFVESPQNSTTKPLVLWLNGGPGCSSFGIGAMMELDVCDHRTKQHNGVDTSISYQRPTSSSLSPQPGWDFSYSDTASDYNSSGDYRTASDSYIFLLSWLEIFPEYKTRDFFIAGEGYAGHYVPQLAQTILLFNSIPDLPIINLRGIAMGNPYVDRETAFKGIVDYYWSHALISDEIYMELILNCNVSSEESASEECIAWLLQADNAMGNINVYDIYAPLCNSSADSNSISAFDPCSGNYIHTYLNIPQVQEALHAKRYWSSMSMGILQAMPPNQSSNYAAQHSGADEQRNTSVDIQARDLNQVGGYAVEYQNLTFVTVRGSGHFVPSYQPARSLQLFCSF</sequence>
<feature type="signal peptide" evidence="6">
    <location>
        <begin position="1"/>
        <end position="21"/>
    </location>
</feature>